<dbReference type="GO" id="GO:0016791">
    <property type="term" value="F:phosphatase activity"/>
    <property type="evidence" value="ECO:0007669"/>
    <property type="project" value="TreeGrafter"/>
</dbReference>
<organism evidence="1 2">
    <name type="scientific">Aphanomyces astaci</name>
    <name type="common">Crayfish plague agent</name>
    <dbReference type="NCBI Taxonomy" id="112090"/>
    <lineage>
        <taxon>Eukaryota</taxon>
        <taxon>Sar</taxon>
        <taxon>Stramenopiles</taxon>
        <taxon>Oomycota</taxon>
        <taxon>Saprolegniomycetes</taxon>
        <taxon>Saprolegniales</taxon>
        <taxon>Verrucalvaceae</taxon>
        <taxon>Aphanomyces</taxon>
    </lineage>
</organism>
<proteinExistence type="predicted"/>
<reference evidence="1 2" key="1">
    <citation type="submission" date="2018-08" db="EMBL/GenBank/DDBJ databases">
        <title>Aphanomyces genome sequencing and annotation.</title>
        <authorList>
            <person name="Minardi D."/>
            <person name="Oidtmann B."/>
            <person name="Van Der Giezen M."/>
            <person name="Studholme D.J."/>
        </authorList>
    </citation>
    <scope>NUCLEOTIDE SEQUENCE [LARGE SCALE GENOMIC DNA]</scope>
    <source>
        <strain evidence="1 2">Da</strain>
    </source>
</reference>
<dbReference type="SUPFAM" id="SSF56300">
    <property type="entry name" value="Metallo-dependent phosphatases"/>
    <property type="match status" value="1"/>
</dbReference>
<dbReference type="GO" id="GO:0005737">
    <property type="term" value="C:cytoplasm"/>
    <property type="evidence" value="ECO:0007669"/>
    <property type="project" value="TreeGrafter"/>
</dbReference>
<dbReference type="Proteomes" id="UP000285430">
    <property type="component" value="Unassembled WGS sequence"/>
</dbReference>
<dbReference type="GO" id="GO:0006798">
    <property type="term" value="P:polyphosphate catabolic process"/>
    <property type="evidence" value="ECO:0007669"/>
    <property type="project" value="TreeGrafter"/>
</dbReference>
<dbReference type="EMBL" id="QUTH01003968">
    <property type="protein sequence ID" value="RHZ16263.1"/>
    <property type="molecule type" value="Genomic_DNA"/>
</dbReference>
<dbReference type="PANTHER" id="PTHR42850">
    <property type="entry name" value="METALLOPHOSPHOESTERASE"/>
    <property type="match status" value="1"/>
</dbReference>
<dbReference type="InterPro" id="IPR029052">
    <property type="entry name" value="Metallo-depent_PP-like"/>
</dbReference>
<comment type="caution">
    <text evidence="1">The sequence shown here is derived from an EMBL/GenBank/DDBJ whole genome shotgun (WGS) entry which is preliminary data.</text>
</comment>
<evidence type="ECO:0000313" key="1">
    <source>
        <dbReference type="EMBL" id="RHZ16263.1"/>
    </source>
</evidence>
<dbReference type="InterPro" id="IPR050126">
    <property type="entry name" value="Ap4A_hydrolase"/>
</dbReference>
<gene>
    <name evidence="1" type="ORF">DYB37_009548</name>
</gene>
<evidence type="ECO:0008006" key="3">
    <source>
        <dbReference type="Google" id="ProtNLM"/>
    </source>
</evidence>
<accession>A0A418ENJ4</accession>
<name>A0A418ENJ4_APHAT</name>
<dbReference type="Gene3D" id="3.60.21.10">
    <property type="match status" value="1"/>
</dbReference>
<protein>
    <recommendedName>
        <fullName evidence="3">Calcineurin-like phosphoesterase domain-containing protein</fullName>
    </recommendedName>
</protein>
<evidence type="ECO:0000313" key="2">
    <source>
        <dbReference type="Proteomes" id="UP000285430"/>
    </source>
</evidence>
<dbReference type="VEuPathDB" id="FungiDB:H257_18046"/>
<dbReference type="GO" id="GO:0000298">
    <property type="term" value="F:endopolyphosphatase activity"/>
    <property type="evidence" value="ECO:0007669"/>
    <property type="project" value="TreeGrafter"/>
</dbReference>
<dbReference type="PANTHER" id="PTHR42850:SF4">
    <property type="entry name" value="ZINC-DEPENDENT ENDOPOLYPHOSPHATASE"/>
    <property type="match status" value="1"/>
</dbReference>
<sequence>MPVWRQSNPLFRIPSHANGPLITLLTSFRHKGKEWYEHMMRSGFHCLRDFLTPARTWPTADEFDNIVVPAIRRLEYDGPVPYSLAPVYRRLTTIAHQVFDYTGHDAHLPIEAEVPWRLPFYASYKDTFTEVREWFEWTYILDVTKVNPAPEWIHVAPMLVVLWTMLTAGVMRRLWIYRNKVKYEVRRHLQLPTTLEDERTQIQTFARQSGALCVRGNHDDAALSAWYLRQRGTKDDARYEYTDGLSAADIAFLEQLPFTIDLPEINTMVVHAGVVPGVPLEEQSLGMLYRMRFVKSSTAFEGQQAGASLWASTYHGPKLIVFGHDAKAGLQDTPFALGLDTGCCYGKRLTAVILPERRLVSVPAFKTYTSTPTPTQSWGGWFWSIFVAPAYHLFGGRGRND</sequence>
<dbReference type="AlphaFoldDB" id="A0A418ENJ4"/>